<name>A0ACB9ZKK1_9PEZI</name>
<reference evidence="1 2" key="1">
    <citation type="journal article" date="2022" name="New Phytol.">
        <title>Ecological generalism drives hyperdiversity of secondary metabolite gene clusters in xylarialean endophytes.</title>
        <authorList>
            <person name="Franco M.E.E."/>
            <person name="Wisecaver J.H."/>
            <person name="Arnold A.E."/>
            <person name="Ju Y.M."/>
            <person name="Slot J.C."/>
            <person name="Ahrendt S."/>
            <person name="Moore L.P."/>
            <person name="Eastman K.E."/>
            <person name="Scott K."/>
            <person name="Konkel Z."/>
            <person name="Mondo S.J."/>
            <person name="Kuo A."/>
            <person name="Hayes R.D."/>
            <person name="Haridas S."/>
            <person name="Andreopoulos B."/>
            <person name="Riley R."/>
            <person name="LaButti K."/>
            <person name="Pangilinan J."/>
            <person name="Lipzen A."/>
            <person name="Amirebrahimi M."/>
            <person name="Yan J."/>
            <person name="Adam C."/>
            <person name="Keymanesh K."/>
            <person name="Ng V."/>
            <person name="Louie K."/>
            <person name="Northen T."/>
            <person name="Drula E."/>
            <person name="Henrissat B."/>
            <person name="Hsieh H.M."/>
            <person name="Youens-Clark K."/>
            <person name="Lutzoni F."/>
            <person name="Miadlikowska J."/>
            <person name="Eastwood D.C."/>
            <person name="Hamelin R.C."/>
            <person name="Grigoriev I.V."/>
            <person name="U'Ren J.M."/>
        </authorList>
    </citation>
    <scope>NUCLEOTIDE SEQUENCE [LARGE SCALE GENOMIC DNA]</scope>
    <source>
        <strain evidence="1 2">CBS 119005</strain>
    </source>
</reference>
<evidence type="ECO:0000313" key="2">
    <source>
        <dbReference type="Proteomes" id="UP001497700"/>
    </source>
</evidence>
<comment type="caution">
    <text evidence="1">The sequence shown here is derived from an EMBL/GenBank/DDBJ whole genome shotgun (WGS) entry which is preliminary data.</text>
</comment>
<protein>
    <submittedName>
        <fullName evidence="1">Uncharacterized protein</fullName>
    </submittedName>
</protein>
<gene>
    <name evidence="1" type="ORF">F4820DRAFT_9038</name>
</gene>
<organism evidence="1 2">
    <name type="scientific">Hypoxylon rubiginosum</name>
    <dbReference type="NCBI Taxonomy" id="110542"/>
    <lineage>
        <taxon>Eukaryota</taxon>
        <taxon>Fungi</taxon>
        <taxon>Dikarya</taxon>
        <taxon>Ascomycota</taxon>
        <taxon>Pezizomycotina</taxon>
        <taxon>Sordariomycetes</taxon>
        <taxon>Xylariomycetidae</taxon>
        <taxon>Xylariales</taxon>
        <taxon>Hypoxylaceae</taxon>
        <taxon>Hypoxylon</taxon>
    </lineage>
</organism>
<proteinExistence type="predicted"/>
<evidence type="ECO:0000313" key="1">
    <source>
        <dbReference type="EMBL" id="KAI4871198.1"/>
    </source>
</evidence>
<keyword evidence="2" id="KW-1185">Reference proteome</keyword>
<dbReference type="Proteomes" id="UP001497700">
    <property type="component" value="Unassembled WGS sequence"/>
</dbReference>
<dbReference type="EMBL" id="MU393421">
    <property type="protein sequence ID" value="KAI4871198.1"/>
    <property type="molecule type" value="Genomic_DNA"/>
</dbReference>
<sequence>MPEIRPQIQLVLAPSTAPLLGVTSIFLAGTTTSTVDRDWREVLIESLADLPITIVNPYRPDWDSSWQEDITCQPFREQIKWELDMQLIWVRIIVFYFHPSTEAPISLLEFGLAARTKKSIVVCPEGYKKRGNVQIVCERYGLKLVESLEAVRQAIIDSSDRLREVLDSERGT</sequence>
<accession>A0ACB9ZKK1</accession>